<proteinExistence type="inferred from homology"/>
<organism evidence="14 15">
    <name type="scientific">Rubroshorea leprosula</name>
    <dbReference type="NCBI Taxonomy" id="152421"/>
    <lineage>
        <taxon>Eukaryota</taxon>
        <taxon>Viridiplantae</taxon>
        <taxon>Streptophyta</taxon>
        <taxon>Embryophyta</taxon>
        <taxon>Tracheophyta</taxon>
        <taxon>Spermatophyta</taxon>
        <taxon>Magnoliopsida</taxon>
        <taxon>eudicotyledons</taxon>
        <taxon>Gunneridae</taxon>
        <taxon>Pentapetalae</taxon>
        <taxon>rosids</taxon>
        <taxon>malvids</taxon>
        <taxon>Malvales</taxon>
        <taxon>Dipterocarpaceae</taxon>
        <taxon>Rubroshorea</taxon>
    </lineage>
</organism>
<dbReference type="GO" id="GO:0016020">
    <property type="term" value="C:membrane"/>
    <property type="evidence" value="ECO:0007669"/>
    <property type="project" value="UniProtKB-SubCell"/>
</dbReference>
<keyword evidence="10" id="KW-0325">Glycoprotein</keyword>
<dbReference type="SUPFAM" id="SSF50630">
    <property type="entry name" value="Acid proteases"/>
    <property type="match status" value="2"/>
</dbReference>
<feature type="domain" description="Peptidase A1" evidence="13">
    <location>
        <begin position="1"/>
        <end position="255"/>
    </location>
</feature>
<evidence type="ECO:0000256" key="5">
    <source>
        <dbReference type="ARBA" id="ARBA00022729"/>
    </source>
</evidence>
<evidence type="ECO:0000313" key="15">
    <source>
        <dbReference type="Proteomes" id="UP001054252"/>
    </source>
</evidence>
<reference evidence="14 15" key="1">
    <citation type="journal article" date="2021" name="Commun. Biol.">
        <title>The genome of Shorea leprosula (Dipterocarpaceae) highlights the ecological relevance of drought in aseasonal tropical rainforests.</title>
        <authorList>
            <person name="Ng K.K.S."/>
            <person name="Kobayashi M.J."/>
            <person name="Fawcett J.A."/>
            <person name="Hatakeyama M."/>
            <person name="Paape T."/>
            <person name="Ng C.H."/>
            <person name="Ang C.C."/>
            <person name="Tnah L.H."/>
            <person name="Lee C.T."/>
            <person name="Nishiyama T."/>
            <person name="Sese J."/>
            <person name="O'Brien M.J."/>
            <person name="Copetti D."/>
            <person name="Mohd Noor M.I."/>
            <person name="Ong R.C."/>
            <person name="Putra M."/>
            <person name="Sireger I.Z."/>
            <person name="Indrioko S."/>
            <person name="Kosugi Y."/>
            <person name="Izuno A."/>
            <person name="Isagi Y."/>
            <person name="Lee S.L."/>
            <person name="Shimizu K.K."/>
        </authorList>
    </citation>
    <scope>NUCLEOTIDE SEQUENCE [LARGE SCALE GENOMIC DNA]</scope>
    <source>
        <strain evidence="14">214</strain>
    </source>
</reference>
<dbReference type="InterPro" id="IPR032799">
    <property type="entry name" value="TAXi_C"/>
</dbReference>
<evidence type="ECO:0000256" key="4">
    <source>
        <dbReference type="ARBA" id="ARBA00022692"/>
    </source>
</evidence>
<keyword evidence="6" id="KW-0064">Aspartyl protease</keyword>
<keyword evidence="5" id="KW-0732">Signal</keyword>
<dbReference type="FunFam" id="2.40.70.10:FF:000018">
    <property type="entry name" value="Aspartic proteinase-like protein 2"/>
    <property type="match status" value="2"/>
</dbReference>
<keyword evidence="3" id="KW-0645">Protease</keyword>
<accession>A0AAV5JVT8</accession>
<keyword evidence="9" id="KW-0472">Membrane</keyword>
<keyword evidence="8" id="KW-1133">Transmembrane helix</keyword>
<evidence type="ECO:0000256" key="12">
    <source>
        <dbReference type="SAM" id="MobiDB-lite"/>
    </source>
</evidence>
<dbReference type="PANTHER" id="PTHR13683">
    <property type="entry name" value="ASPARTYL PROTEASES"/>
    <property type="match status" value="1"/>
</dbReference>
<comment type="subcellular location">
    <subcellularLocation>
        <location evidence="1">Membrane</location>
    </subcellularLocation>
</comment>
<comment type="caution">
    <text evidence="14">The sequence shown here is derived from an EMBL/GenBank/DDBJ whole genome shotgun (WGS) entry which is preliminary data.</text>
</comment>
<dbReference type="InterPro" id="IPR034161">
    <property type="entry name" value="Pepsin-like_plant"/>
</dbReference>
<protein>
    <recommendedName>
        <fullName evidence="13">Peptidase A1 domain-containing protein</fullName>
    </recommendedName>
</protein>
<evidence type="ECO:0000256" key="9">
    <source>
        <dbReference type="ARBA" id="ARBA00023136"/>
    </source>
</evidence>
<dbReference type="Proteomes" id="UP001054252">
    <property type="component" value="Unassembled WGS sequence"/>
</dbReference>
<feature type="compositionally biased region" description="Pro residues" evidence="12">
    <location>
        <begin position="284"/>
        <end position="327"/>
    </location>
</feature>
<evidence type="ECO:0000256" key="6">
    <source>
        <dbReference type="ARBA" id="ARBA00022750"/>
    </source>
</evidence>
<dbReference type="GO" id="GO:0004190">
    <property type="term" value="F:aspartic-type endopeptidase activity"/>
    <property type="evidence" value="ECO:0007669"/>
    <property type="project" value="UniProtKB-KW"/>
</dbReference>
<dbReference type="Pfam" id="PF14543">
    <property type="entry name" value="TAXi_N"/>
    <property type="match status" value="1"/>
</dbReference>
<dbReference type="CDD" id="cd05476">
    <property type="entry name" value="pepsin_A_like_plant"/>
    <property type="match status" value="2"/>
</dbReference>
<dbReference type="PRINTS" id="PR00792">
    <property type="entry name" value="PEPSIN"/>
</dbReference>
<evidence type="ECO:0000256" key="1">
    <source>
        <dbReference type="ARBA" id="ARBA00004370"/>
    </source>
</evidence>
<dbReference type="Pfam" id="PF14541">
    <property type="entry name" value="TAXi_C"/>
    <property type="match status" value="1"/>
</dbReference>
<dbReference type="InterPro" id="IPR001461">
    <property type="entry name" value="Aspartic_peptidase_A1"/>
</dbReference>
<dbReference type="InterPro" id="IPR032861">
    <property type="entry name" value="TAXi_N"/>
</dbReference>
<evidence type="ECO:0000256" key="8">
    <source>
        <dbReference type="ARBA" id="ARBA00022989"/>
    </source>
</evidence>
<dbReference type="InterPro" id="IPR033121">
    <property type="entry name" value="PEPTIDASE_A1"/>
</dbReference>
<dbReference type="EMBL" id="BPVZ01000046">
    <property type="protein sequence ID" value="GKV16618.1"/>
    <property type="molecule type" value="Genomic_DNA"/>
</dbReference>
<comment type="similarity">
    <text evidence="2">Belongs to the peptidase A1 family.</text>
</comment>
<feature type="domain" description="Peptidase A1" evidence="13">
    <location>
        <begin position="409"/>
        <end position="771"/>
    </location>
</feature>
<evidence type="ECO:0000256" key="10">
    <source>
        <dbReference type="ARBA" id="ARBA00023180"/>
    </source>
</evidence>
<evidence type="ECO:0000259" key="13">
    <source>
        <dbReference type="PROSITE" id="PS51767"/>
    </source>
</evidence>
<evidence type="ECO:0000313" key="14">
    <source>
        <dbReference type="EMBL" id="GKV16618.1"/>
    </source>
</evidence>
<evidence type="ECO:0000256" key="7">
    <source>
        <dbReference type="ARBA" id="ARBA00022801"/>
    </source>
</evidence>
<name>A0AAV5JVT8_9ROSI</name>
<keyword evidence="4" id="KW-0812">Transmembrane</keyword>
<dbReference type="InterPro" id="IPR021109">
    <property type="entry name" value="Peptidase_aspartic_dom_sf"/>
</dbReference>
<feature type="active site" evidence="11">
    <location>
        <position position="427"/>
    </location>
</feature>
<keyword evidence="7" id="KW-0378">Hydrolase</keyword>
<gene>
    <name evidence="14" type="ORF">SLEP1_g27238</name>
</gene>
<sequence length="832" mass="89220">MFGCSFLRSGRLTNSNRAVDGIFGFGPQNLSIVSQLASQGIAPNVFSHCLRGDNSGGGILVLGQIVEPNIVYTSLVPSQSHYNINLQSISVNGQKLAIDPSIFATSSNSGTIVDSGTTLAYLEETAYNAFLNAVSYLSISHLLESIASFHHQCKPGQSRDFYAIQSSPSSFPDILSHFFVSITDVFPQVTLNFTEGAYMTLNPQDYLIQPNVNGREYWCLGIMATTVQQLTILGDVILKDKIVVYNLANQKVGWASYDCSQSVTVKTINGQEVNVSGAGASSSSPPPPSNSSPSYSPPPPSSTSPSYIPPPPSSTSPSYSPPPPSNSPPSFSSANNSSPQNIPRSTITSLINIFMFVILEKTIPSSQQLNLSQLIARDAARHRRLLTSSGGVVNFSLNGDYNPFIAGLYYTKVFLGSPPQEFHVQIDTGSYISWVSCKSCNDCPRKSEFPFQLNFFDPGSSSTASLVSCSDQRCNLRLQSSDFICTSNSNQCDYNITYDDGSGTLGHYVSDSLQFDTVFNGSVTTNSTGTIMFGCSVFQSGDLTESNGAVDGIFGFGPQNLSIISQLASQGIAPNVFSHCLRGDNSGGGILVLGKIVEPNIVYTSLVPSQSHYNINLQSISVNGQKLAIDPSVFATSNNSGTIVDSGTTLVFLAETAYDVFIHFINSTVSPSVLQSISEQSPGMEEQCYSFKSSDNVLAIFPQVSFNFSDGASMILNPQDYLSLQNNTNGVATWCLGFAKTPGSELTILGDVILQDKIVVYDLDNQTVGWVNYDCSQSVNVLTINGTLVSVPAEQSNNSNSPPPPSNNSNSSPPPSYSYFISIIMLVIVIFL</sequence>
<evidence type="ECO:0000256" key="11">
    <source>
        <dbReference type="PIRSR" id="PIRSR601461-1"/>
    </source>
</evidence>
<feature type="compositionally biased region" description="Low complexity" evidence="12">
    <location>
        <begin position="328"/>
        <end position="339"/>
    </location>
</feature>
<feature type="region of interest" description="Disordered" evidence="12">
    <location>
        <begin position="275"/>
        <end position="340"/>
    </location>
</feature>
<keyword evidence="15" id="KW-1185">Reference proteome</keyword>
<dbReference type="Pfam" id="PF00026">
    <property type="entry name" value="Asp"/>
    <property type="match status" value="1"/>
</dbReference>
<dbReference type="GO" id="GO:0006508">
    <property type="term" value="P:proteolysis"/>
    <property type="evidence" value="ECO:0007669"/>
    <property type="project" value="UniProtKB-KW"/>
</dbReference>
<feature type="active site" evidence="11">
    <location>
        <position position="645"/>
    </location>
</feature>
<dbReference type="AlphaFoldDB" id="A0AAV5JVT8"/>
<evidence type="ECO:0000256" key="3">
    <source>
        <dbReference type="ARBA" id="ARBA00022670"/>
    </source>
</evidence>
<dbReference type="Gene3D" id="2.40.70.10">
    <property type="entry name" value="Acid Proteases"/>
    <property type="match status" value="4"/>
</dbReference>
<evidence type="ECO:0000256" key="2">
    <source>
        <dbReference type="ARBA" id="ARBA00007447"/>
    </source>
</evidence>
<dbReference type="PROSITE" id="PS51767">
    <property type="entry name" value="PEPTIDASE_A1"/>
    <property type="match status" value="2"/>
</dbReference>
<dbReference type="PANTHER" id="PTHR13683:SF375">
    <property type="entry name" value="PEPTIDASE A1 DOMAIN-CONTAINING PROTEIN"/>
    <property type="match status" value="1"/>
</dbReference>